<comment type="caution">
    <text evidence="3">The sequence shown here is derived from an EMBL/GenBank/DDBJ whole genome shotgun (WGS) entry which is preliminary data.</text>
</comment>
<dbReference type="OrthoDB" id="5359219at2759"/>
<evidence type="ECO:0000259" key="2">
    <source>
        <dbReference type="PROSITE" id="PS50963"/>
    </source>
</evidence>
<dbReference type="InterPro" id="IPR016187">
    <property type="entry name" value="CTDL_fold"/>
</dbReference>
<sequence length="147" mass="16464">ITAELTAEINQNEDKLNALKTQNQGSFSTLTPKLSETTTEPRDCACERKRQRSLIYFACPYIYTFADAVAYCKSKGHKIATPFQLDVANALELEDSAWGWLEDGSIRYPMQMPYTNRWCGHGGVNTDLNHNPSDKFGVYCVTNGGLD</sequence>
<feature type="non-terminal residue" evidence="3">
    <location>
        <position position="1"/>
    </location>
</feature>
<accession>A0A8S4NGR3</accession>
<evidence type="ECO:0000313" key="4">
    <source>
        <dbReference type="Proteomes" id="UP000749559"/>
    </source>
</evidence>
<evidence type="ECO:0000313" key="3">
    <source>
        <dbReference type="EMBL" id="CAH1779874.1"/>
    </source>
</evidence>
<proteinExistence type="predicted"/>
<name>A0A8S4NGR3_OWEFU</name>
<dbReference type="GO" id="GO:0007155">
    <property type="term" value="P:cell adhesion"/>
    <property type="evidence" value="ECO:0007669"/>
    <property type="project" value="InterPro"/>
</dbReference>
<dbReference type="GO" id="GO:0005540">
    <property type="term" value="F:hyaluronic acid binding"/>
    <property type="evidence" value="ECO:0007669"/>
    <property type="project" value="InterPro"/>
</dbReference>
<dbReference type="Proteomes" id="UP000749559">
    <property type="component" value="Unassembled WGS sequence"/>
</dbReference>
<dbReference type="Gene3D" id="3.10.100.10">
    <property type="entry name" value="Mannose-Binding Protein A, subunit A"/>
    <property type="match status" value="1"/>
</dbReference>
<protein>
    <recommendedName>
        <fullName evidence="2">Link domain-containing protein</fullName>
    </recommendedName>
</protein>
<dbReference type="SMART" id="SM00445">
    <property type="entry name" value="LINK"/>
    <property type="match status" value="1"/>
</dbReference>
<dbReference type="AlphaFoldDB" id="A0A8S4NGR3"/>
<dbReference type="SUPFAM" id="SSF56436">
    <property type="entry name" value="C-type lectin-like"/>
    <property type="match status" value="1"/>
</dbReference>
<dbReference type="PROSITE" id="PS50963">
    <property type="entry name" value="LINK_2"/>
    <property type="match status" value="1"/>
</dbReference>
<dbReference type="InterPro" id="IPR000538">
    <property type="entry name" value="Link_dom"/>
</dbReference>
<evidence type="ECO:0000256" key="1">
    <source>
        <dbReference type="ARBA" id="ARBA00023157"/>
    </source>
</evidence>
<feature type="domain" description="Link" evidence="2">
    <location>
        <begin position="52"/>
        <end position="142"/>
    </location>
</feature>
<dbReference type="Pfam" id="PF00193">
    <property type="entry name" value="Xlink"/>
    <property type="match status" value="1"/>
</dbReference>
<keyword evidence="4" id="KW-1185">Reference proteome</keyword>
<dbReference type="EMBL" id="CAIIXF020000003">
    <property type="protein sequence ID" value="CAH1779874.1"/>
    <property type="molecule type" value="Genomic_DNA"/>
</dbReference>
<dbReference type="InterPro" id="IPR016186">
    <property type="entry name" value="C-type_lectin-like/link_sf"/>
</dbReference>
<keyword evidence="1" id="KW-1015">Disulfide bond</keyword>
<gene>
    <name evidence="3" type="ORF">OFUS_LOCUS6635</name>
</gene>
<reference evidence="3" key="1">
    <citation type="submission" date="2022-03" db="EMBL/GenBank/DDBJ databases">
        <authorList>
            <person name="Martin C."/>
        </authorList>
    </citation>
    <scope>NUCLEOTIDE SEQUENCE</scope>
</reference>
<organism evidence="3 4">
    <name type="scientific">Owenia fusiformis</name>
    <name type="common">Polychaete worm</name>
    <dbReference type="NCBI Taxonomy" id="6347"/>
    <lineage>
        <taxon>Eukaryota</taxon>
        <taxon>Metazoa</taxon>
        <taxon>Spiralia</taxon>
        <taxon>Lophotrochozoa</taxon>
        <taxon>Annelida</taxon>
        <taxon>Polychaeta</taxon>
        <taxon>Sedentaria</taxon>
        <taxon>Canalipalpata</taxon>
        <taxon>Sabellida</taxon>
        <taxon>Oweniida</taxon>
        <taxon>Oweniidae</taxon>
        <taxon>Owenia</taxon>
    </lineage>
</organism>